<organism evidence="14 15">
    <name type="scientific">Vitis vinifera</name>
    <name type="common">Grape</name>
    <dbReference type="NCBI Taxonomy" id="29760"/>
    <lineage>
        <taxon>Eukaryota</taxon>
        <taxon>Viridiplantae</taxon>
        <taxon>Streptophyta</taxon>
        <taxon>Embryophyta</taxon>
        <taxon>Tracheophyta</taxon>
        <taxon>Spermatophyta</taxon>
        <taxon>Magnoliopsida</taxon>
        <taxon>eudicotyledons</taxon>
        <taxon>Gunneridae</taxon>
        <taxon>Pentapetalae</taxon>
        <taxon>rosids</taxon>
        <taxon>Vitales</taxon>
        <taxon>Vitaceae</taxon>
        <taxon>Viteae</taxon>
        <taxon>Vitis</taxon>
    </lineage>
</organism>
<dbReference type="FunFam" id="1.10.510.10:FF:000240">
    <property type="entry name" value="Lectin-domain containing receptor kinase A4.3"/>
    <property type="match status" value="1"/>
</dbReference>
<name>A0A438H024_VITVI</name>
<accession>A0A438H024</accession>
<comment type="caution">
    <text evidence="14">The sequence shown here is derived from an EMBL/GenBank/DDBJ whole genome shotgun (WGS) entry which is preliminary data.</text>
</comment>
<dbReference type="InterPro" id="IPR011009">
    <property type="entry name" value="Kinase-like_dom_sf"/>
</dbReference>
<feature type="domain" description="Protein kinase" evidence="13">
    <location>
        <begin position="1"/>
        <end position="191"/>
    </location>
</feature>
<keyword evidence="14" id="KW-0430">Lectin</keyword>
<dbReference type="SUPFAM" id="SSF56112">
    <property type="entry name" value="Protein kinase-like (PK-like)"/>
    <property type="match status" value="1"/>
</dbReference>
<keyword evidence="4" id="KW-1003">Cell membrane</keyword>
<evidence type="ECO:0000256" key="9">
    <source>
        <dbReference type="ARBA" id="ARBA00022989"/>
    </source>
</evidence>
<evidence type="ECO:0000256" key="11">
    <source>
        <dbReference type="ARBA" id="ARBA00023170"/>
    </source>
</evidence>
<comment type="similarity">
    <text evidence="2">In the N-terminal section; belongs to the leguminous lectin family.</text>
</comment>
<dbReference type="PANTHER" id="PTHR27007">
    <property type="match status" value="1"/>
</dbReference>
<evidence type="ECO:0000256" key="7">
    <source>
        <dbReference type="ARBA" id="ARBA00022741"/>
    </source>
</evidence>
<dbReference type="GO" id="GO:0030246">
    <property type="term" value="F:carbohydrate binding"/>
    <property type="evidence" value="ECO:0007669"/>
    <property type="project" value="UniProtKB-KW"/>
</dbReference>
<evidence type="ECO:0000256" key="5">
    <source>
        <dbReference type="ARBA" id="ARBA00022692"/>
    </source>
</evidence>
<evidence type="ECO:0000256" key="6">
    <source>
        <dbReference type="ARBA" id="ARBA00022729"/>
    </source>
</evidence>
<keyword evidence="8" id="KW-0067">ATP-binding</keyword>
<gene>
    <name evidence="14" type="primary">LECRK91_3</name>
    <name evidence="14" type="ORF">CK203_054434</name>
</gene>
<evidence type="ECO:0000256" key="2">
    <source>
        <dbReference type="ARBA" id="ARBA00008536"/>
    </source>
</evidence>
<evidence type="ECO:0000256" key="4">
    <source>
        <dbReference type="ARBA" id="ARBA00022475"/>
    </source>
</evidence>
<comment type="subcellular location">
    <subcellularLocation>
        <location evidence="1">Cell membrane</location>
        <topology evidence="1">Single-pass type I membrane protein</topology>
    </subcellularLocation>
</comment>
<keyword evidence="14" id="KW-0808">Transferase</keyword>
<dbReference type="GO" id="GO:0002229">
    <property type="term" value="P:defense response to oomycetes"/>
    <property type="evidence" value="ECO:0007669"/>
    <property type="project" value="UniProtKB-ARBA"/>
</dbReference>
<keyword evidence="14" id="KW-0418">Kinase</keyword>
<dbReference type="GO" id="GO:0005524">
    <property type="term" value="F:ATP binding"/>
    <property type="evidence" value="ECO:0007669"/>
    <property type="project" value="UniProtKB-KW"/>
</dbReference>
<protein>
    <submittedName>
        <fullName evidence="14">L-type lectin-domain containing receptor kinase IX.1</fullName>
    </submittedName>
</protein>
<dbReference type="GO" id="GO:0005886">
    <property type="term" value="C:plasma membrane"/>
    <property type="evidence" value="ECO:0007669"/>
    <property type="project" value="UniProtKB-SubCell"/>
</dbReference>
<dbReference type="PROSITE" id="PS50011">
    <property type="entry name" value="PROTEIN_KINASE_DOM"/>
    <property type="match status" value="1"/>
</dbReference>
<evidence type="ECO:0000259" key="13">
    <source>
        <dbReference type="PROSITE" id="PS50011"/>
    </source>
</evidence>
<dbReference type="GO" id="GO:0004672">
    <property type="term" value="F:protein kinase activity"/>
    <property type="evidence" value="ECO:0007669"/>
    <property type="project" value="InterPro"/>
</dbReference>
<dbReference type="InterPro" id="IPR000719">
    <property type="entry name" value="Prot_kinase_dom"/>
</dbReference>
<evidence type="ECO:0000313" key="14">
    <source>
        <dbReference type="EMBL" id="RVW77799.1"/>
    </source>
</evidence>
<evidence type="ECO:0000256" key="8">
    <source>
        <dbReference type="ARBA" id="ARBA00022840"/>
    </source>
</evidence>
<keyword evidence="10" id="KW-0472">Membrane</keyword>
<reference evidence="14 15" key="1">
    <citation type="journal article" date="2018" name="PLoS Genet.">
        <title>Population sequencing reveals clonal diversity and ancestral inbreeding in the grapevine cultivar Chardonnay.</title>
        <authorList>
            <person name="Roach M.J."/>
            <person name="Johnson D.L."/>
            <person name="Bohlmann J."/>
            <person name="van Vuuren H.J."/>
            <person name="Jones S.J."/>
            <person name="Pretorius I.S."/>
            <person name="Schmidt S.A."/>
            <person name="Borneman A.R."/>
        </authorList>
    </citation>
    <scope>NUCLEOTIDE SEQUENCE [LARGE SCALE GENOMIC DNA]</scope>
    <source>
        <strain evidence="15">cv. Chardonnay</strain>
        <tissue evidence="14">Leaf</tissue>
    </source>
</reference>
<sequence>MHLRRKSQSIEALELGAAHGLVPLKRRALIGLASLLLYLHEEWEQCVVHSDIKSSDVMLDSDFNAKLGDFGLARLVDHGKESQTTVFLAGPRGYMAPECLMTGKFSKESDVYLQFWNFCIGNLLWKKCRGNWKPGHQITWVEWVWDLYGVGKLLEAADPRLSTDFDEQQVERLMIVGLWCAYPDCNAHPSMRQAISVLNSEALLPLLPIKMPVPMYYAPPALQTSYSTSVYERNHAQFSNSPNGTTDSSKFSESSSTFCQSASLLHTR</sequence>
<dbReference type="EMBL" id="QGNW01000306">
    <property type="protein sequence ID" value="RVW77799.1"/>
    <property type="molecule type" value="Genomic_DNA"/>
</dbReference>
<keyword evidence="12" id="KW-0325">Glycoprotein</keyword>
<keyword evidence="7" id="KW-0547">Nucleotide-binding</keyword>
<evidence type="ECO:0000256" key="3">
    <source>
        <dbReference type="ARBA" id="ARBA00010217"/>
    </source>
</evidence>
<keyword evidence="6" id="KW-0732">Signal</keyword>
<dbReference type="Proteomes" id="UP000288805">
    <property type="component" value="Unassembled WGS sequence"/>
</dbReference>
<dbReference type="InterPro" id="IPR050528">
    <property type="entry name" value="L-type_Lectin-RKs"/>
</dbReference>
<keyword evidence="5" id="KW-0812">Transmembrane</keyword>
<evidence type="ECO:0000256" key="1">
    <source>
        <dbReference type="ARBA" id="ARBA00004251"/>
    </source>
</evidence>
<evidence type="ECO:0000313" key="15">
    <source>
        <dbReference type="Proteomes" id="UP000288805"/>
    </source>
</evidence>
<keyword evidence="11 14" id="KW-0675">Receptor</keyword>
<dbReference type="AlphaFoldDB" id="A0A438H024"/>
<evidence type="ECO:0000256" key="10">
    <source>
        <dbReference type="ARBA" id="ARBA00023136"/>
    </source>
</evidence>
<proteinExistence type="inferred from homology"/>
<dbReference type="Gene3D" id="1.10.510.10">
    <property type="entry name" value="Transferase(Phosphotransferase) domain 1"/>
    <property type="match status" value="1"/>
</dbReference>
<comment type="similarity">
    <text evidence="3">In the C-terminal section; belongs to the protein kinase superfamily. Ser/Thr protein kinase family.</text>
</comment>
<dbReference type="Pfam" id="PF00069">
    <property type="entry name" value="Pkinase"/>
    <property type="match status" value="1"/>
</dbReference>
<evidence type="ECO:0000256" key="12">
    <source>
        <dbReference type="ARBA" id="ARBA00023180"/>
    </source>
</evidence>
<keyword evidence="9" id="KW-1133">Transmembrane helix</keyword>